<comment type="subcellular location">
    <subcellularLocation>
        <location evidence="1">Cell projection</location>
    </subcellularLocation>
    <subcellularLocation>
        <location evidence="2">Cytoplasm</location>
    </subcellularLocation>
</comment>
<evidence type="ECO:0000256" key="2">
    <source>
        <dbReference type="ARBA" id="ARBA00004496"/>
    </source>
</evidence>
<evidence type="ECO:0000256" key="4">
    <source>
        <dbReference type="ARBA" id="ARBA00023273"/>
    </source>
</evidence>
<name>A0A9X3S5C5_9ACTN</name>
<dbReference type="PROSITE" id="PS50853">
    <property type="entry name" value="FN3"/>
    <property type="match status" value="1"/>
</dbReference>
<gene>
    <name evidence="8" type="ORF">OJ997_00505</name>
</gene>
<dbReference type="InterPro" id="IPR003961">
    <property type="entry name" value="FN3_dom"/>
</dbReference>
<keyword evidence="5" id="KW-0378">Hydrolase</keyword>
<dbReference type="Pfam" id="PF24684">
    <property type="entry name" value="Vgb_lyase"/>
    <property type="match status" value="1"/>
</dbReference>
<comment type="caution">
    <text evidence="8">The sequence shown here is derived from an EMBL/GenBank/DDBJ whole genome shotgun (WGS) entry which is preliminary data.</text>
</comment>
<dbReference type="SUPFAM" id="SSF49265">
    <property type="entry name" value="Fibronectin type III"/>
    <property type="match status" value="1"/>
</dbReference>
<dbReference type="InterPro" id="IPR053879">
    <property type="entry name" value="HYDIN_VesB_CFA65-like_Ig"/>
</dbReference>
<keyword evidence="6" id="KW-0732">Signal</keyword>
<evidence type="ECO:0000256" key="6">
    <source>
        <dbReference type="SAM" id="SignalP"/>
    </source>
</evidence>
<dbReference type="EMBL" id="JAPDDP010000001">
    <property type="protein sequence ID" value="MDA0178759.1"/>
    <property type="molecule type" value="Genomic_DNA"/>
</dbReference>
<evidence type="ECO:0000256" key="3">
    <source>
        <dbReference type="ARBA" id="ARBA00022490"/>
    </source>
</evidence>
<keyword evidence="3" id="KW-0963">Cytoplasm</keyword>
<feature type="chain" id="PRO_5040880850" evidence="6">
    <location>
        <begin position="28"/>
        <end position="713"/>
    </location>
</feature>
<dbReference type="Proteomes" id="UP001147653">
    <property type="component" value="Unassembled WGS sequence"/>
</dbReference>
<accession>A0A9X3S5C5</accession>
<dbReference type="PANTHER" id="PTHR40274:SF3">
    <property type="entry name" value="VIRGINIAMYCIN B LYASE"/>
    <property type="match status" value="1"/>
</dbReference>
<proteinExistence type="predicted"/>
<evidence type="ECO:0000313" key="8">
    <source>
        <dbReference type="EMBL" id="MDA0178759.1"/>
    </source>
</evidence>
<dbReference type="InterPro" id="IPR051344">
    <property type="entry name" value="Vgb"/>
</dbReference>
<keyword evidence="4" id="KW-0966">Cell projection</keyword>
<protein>
    <submittedName>
        <fullName evidence="8">Choice-of-anchor D domain-containing protein</fullName>
    </submittedName>
</protein>
<evidence type="ECO:0000259" key="7">
    <source>
        <dbReference type="PROSITE" id="PS50853"/>
    </source>
</evidence>
<feature type="signal peptide" evidence="6">
    <location>
        <begin position="1"/>
        <end position="27"/>
    </location>
</feature>
<evidence type="ECO:0000313" key="9">
    <source>
        <dbReference type="Proteomes" id="UP001147653"/>
    </source>
</evidence>
<dbReference type="AlphaFoldDB" id="A0A9X3S5C5"/>
<dbReference type="InterPro" id="IPR015943">
    <property type="entry name" value="WD40/YVTN_repeat-like_dom_sf"/>
</dbReference>
<keyword evidence="9" id="KW-1185">Reference proteome</keyword>
<evidence type="ECO:0000256" key="1">
    <source>
        <dbReference type="ARBA" id="ARBA00004316"/>
    </source>
</evidence>
<evidence type="ECO:0000256" key="5">
    <source>
        <dbReference type="ARBA" id="ARBA00023295"/>
    </source>
</evidence>
<dbReference type="NCBIfam" id="NF012200">
    <property type="entry name" value="choice_anch_D"/>
    <property type="match status" value="1"/>
</dbReference>
<dbReference type="GO" id="GO:0016798">
    <property type="term" value="F:hydrolase activity, acting on glycosyl bonds"/>
    <property type="evidence" value="ECO:0007669"/>
    <property type="project" value="UniProtKB-KW"/>
</dbReference>
<dbReference type="GO" id="GO:0005737">
    <property type="term" value="C:cytoplasm"/>
    <property type="evidence" value="ECO:0007669"/>
    <property type="project" value="UniProtKB-SubCell"/>
</dbReference>
<dbReference type="InterPro" id="IPR036116">
    <property type="entry name" value="FN3_sf"/>
</dbReference>
<dbReference type="Gene3D" id="2.130.10.10">
    <property type="entry name" value="YVTN repeat-like/Quinoprotein amine dehydrogenase"/>
    <property type="match status" value="2"/>
</dbReference>
<dbReference type="GO" id="GO:0042995">
    <property type="term" value="C:cell projection"/>
    <property type="evidence" value="ECO:0007669"/>
    <property type="project" value="UniProtKB-SubCell"/>
</dbReference>
<reference evidence="8" key="1">
    <citation type="submission" date="2022-10" db="EMBL/GenBank/DDBJ databases">
        <title>The WGS of Solirubrobacter phytolaccae KCTC 29190.</title>
        <authorList>
            <person name="Jiang Z."/>
        </authorList>
    </citation>
    <scope>NUCLEOTIDE SEQUENCE</scope>
    <source>
        <strain evidence="8">KCTC 29190</strain>
    </source>
</reference>
<keyword evidence="5" id="KW-0326">Glycosidase</keyword>
<dbReference type="SUPFAM" id="SSF63829">
    <property type="entry name" value="Calcium-dependent phosphotriesterase"/>
    <property type="match status" value="1"/>
</dbReference>
<organism evidence="8 9">
    <name type="scientific">Solirubrobacter phytolaccae</name>
    <dbReference type="NCBI Taxonomy" id="1404360"/>
    <lineage>
        <taxon>Bacteria</taxon>
        <taxon>Bacillati</taxon>
        <taxon>Actinomycetota</taxon>
        <taxon>Thermoleophilia</taxon>
        <taxon>Solirubrobacterales</taxon>
        <taxon>Solirubrobacteraceae</taxon>
        <taxon>Solirubrobacter</taxon>
    </lineage>
</organism>
<feature type="domain" description="Fibronectin type-III" evidence="7">
    <location>
        <begin position="429"/>
        <end position="529"/>
    </location>
</feature>
<dbReference type="PANTHER" id="PTHR40274">
    <property type="entry name" value="VIRGINIAMYCIN B LYASE"/>
    <property type="match status" value="1"/>
</dbReference>
<dbReference type="Pfam" id="PF22544">
    <property type="entry name" value="HYDIN_VesB_CFA65-like_Ig"/>
    <property type="match status" value="1"/>
</dbReference>
<sequence length="713" mass="71846">MLSALLRRAVPAALAVVALVSAGPALAAPSPIVREFTAPTASSQNSSLIVGPDGNLWWAQFMENKIVRYTPGGAAVEFAVPTLNAMPNSIAAGPDGNLWFTEWGADKIGRITPSGTITEFALPTTSAGAAWIVAGPDGNLWFTEYTADKIGRITPAGVVTEFALPAATEPYGITVGPDGNLWFSEFAASQIGRITPAGTVTEFALPTPAAKPGVIVAGPDGNLWVTETGAHQVAKITPSGVVTEFPVPSASQPWAIASGPDGNLWITHEDGNTVDRVTPAGVVTEFSVPGGATGAIASGPGNAIWFTEHDAGKLGRLFPQATPALSATSAAFGALRTSTAATRTITLENTGATDVALSTPTVTGAAAFTLAGASTCTGTTVLAPGESCELTVRFAPTTLGAQTATVTVPDDASGSPRTVALTGTGTPPPPRAATGAATGVGVDAATLAGLAGPNGAATDAWFEYGTTTAYGATTPARALGDGTADVAVAETLSHLTAGTTYHFRLVTVNASGTVRGADGTFTTAATPPPPAPPTAPAPTVAVTRAAVSGHTVRTAFTATDASVTHCRLDSGPWVACASPYVLKNVQPGSHDVTVRASGPGGTALDTERFTIARDEPQVTLLSPKTLSLAASGTVKLSVRCDAPRGTCAGTAALRRGTTALARASFRIRAGKTATLRLKLSTSTARRLASAAKVSVVLADGDTTATLSRVLRKA</sequence>